<organism evidence="1 2">
    <name type="scientific">Ruixingdingia sedimenti</name>
    <dbReference type="NCBI Taxonomy" id="3073604"/>
    <lineage>
        <taxon>Bacteria</taxon>
        <taxon>Pseudomonadati</taxon>
        <taxon>Pseudomonadota</taxon>
        <taxon>Alphaproteobacteria</taxon>
        <taxon>Rhodobacterales</taxon>
        <taxon>Paracoccaceae</taxon>
        <taxon>Ruixingdingia</taxon>
    </lineage>
</organism>
<name>A0ABU1F980_9RHOB</name>
<reference evidence="1 2" key="1">
    <citation type="submission" date="2023-09" db="EMBL/GenBank/DDBJ databases">
        <title>Xinfangfangia sedmenti sp. nov., isolated the sedment.</title>
        <authorList>
            <person name="Xu L."/>
        </authorList>
    </citation>
    <scope>NUCLEOTIDE SEQUENCE [LARGE SCALE GENOMIC DNA]</scope>
    <source>
        <strain evidence="1 2">LG-4</strain>
    </source>
</reference>
<keyword evidence="2" id="KW-1185">Reference proteome</keyword>
<protein>
    <recommendedName>
        <fullName evidence="3">Secreted protein</fullName>
    </recommendedName>
</protein>
<evidence type="ECO:0008006" key="3">
    <source>
        <dbReference type="Google" id="ProtNLM"/>
    </source>
</evidence>
<evidence type="ECO:0000313" key="1">
    <source>
        <dbReference type="EMBL" id="MDR5653435.1"/>
    </source>
</evidence>
<sequence length="134" mass="14572">MRADRLTLWLFVALLAAAVVLGLVASGGPGTARAERRDSERMMNLRGLAGHVQCVANAAGGRLPEAIHPDPACNQDIVLNDPFDGTPYRYERSSDTSFRLCAGFERPQVLRPNRDFEASSGCLVVDYKPATRTP</sequence>
<dbReference type="Proteomes" id="UP001247754">
    <property type="component" value="Unassembled WGS sequence"/>
</dbReference>
<dbReference type="RefSeq" id="WP_310457673.1">
    <property type="nucleotide sequence ID" value="NZ_JAVKPH010000013.1"/>
</dbReference>
<dbReference type="EMBL" id="JAVKPH010000013">
    <property type="protein sequence ID" value="MDR5653435.1"/>
    <property type="molecule type" value="Genomic_DNA"/>
</dbReference>
<accession>A0ABU1F980</accession>
<gene>
    <name evidence="1" type="ORF">RGD00_12530</name>
</gene>
<proteinExistence type="predicted"/>
<comment type="caution">
    <text evidence="1">The sequence shown here is derived from an EMBL/GenBank/DDBJ whole genome shotgun (WGS) entry which is preliminary data.</text>
</comment>
<evidence type="ECO:0000313" key="2">
    <source>
        <dbReference type="Proteomes" id="UP001247754"/>
    </source>
</evidence>